<proteinExistence type="predicted"/>
<comment type="caution">
    <text evidence="3">The sequence shown here is derived from an EMBL/GenBank/DDBJ whole genome shotgun (WGS) entry which is preliminary data.</text>
</comment>
<evidence type="ECO:0000313" key="4">
    <source>
        <dbReference type="Proteomes" id="UP000484988"/>
    </source>
</evidence>
<dbReference type="SUPFAM" id="SSF56801">
    <property type="entry name" value="Acetyl-CoA synthetase-like"/>
    <property type="match status" value="1"/>
</dbReference>
<dbReference type="InterPro" id="IPR042099">
    <property type="entry name" value="ANL_N_sf"/>
</dbReference>
<dbReference type="NCBIfam" id="TIGR01733">
    <property type="entry name" value="AA-adenyl-dom"/>
    <property type="match status" value="1"/>
</dbReference>
<dbReference type="Proteomes" id="UP000484988">
    <property type="component" value="Unassembled WGS sequence"/>
</dbReference>
<dbReference type="GO" id="GO:0043041">
    <property type="term" value="P:amino acid activation for nonribosomal peptide biosynthetic process"/>
    <property type="evidence" value="ECO:0007669"/>
    <property type="project" value="TreeGrafter"/>
</dbReference>
<dbReference type="EMBL" id="BLLG01000013">
    <property type="protein sequence ID" value="GFH37943.1"/>
    <property type="molecule type" value="Genomic_DNA"/>
</dbReference>
<dbReference type="Pfam" id="PF00501">
    <property type="entry name" value="AMP-binding"/>
    <property type="match status" value="1"/>
</dbReference>
<dbReference type="InterPro" id="IPR010071">
    <property type="entry name" value="AA_adenyl_dom"/>
</dbReference>
<dbReference type="GO" id="GO:0031177">
    <property type="term" value="F:phosphopantetheine binding"/>
    <property type="evidence" value="ECO:0007669"/>
    <property type="project" value="TreeGrafter"/>
</dbReference>
<dbReference type="InterPro" id="IPR000873">
    <property type="entry name" value="AMP-dep_synth/lig_dom"/>
</dbReference>
<evidence type="ECO:0000313" key="3">
    <source>
        <dbReference type="EMBL" id="GFH37943.1"/>
    </source>
</evidence>
<dbReference type="GO" id="GO:0044550">
    <property type="term" value="P:secondary metabolite biosynthetic process"/>
    <property type="evidence" value="ECO:0007669"/>
    <property type="project" value="TreeGrafter"/>
</dbReference>
<keyword evidence="4" id="KW-1185">Reference proteome</keyword>
<accession>A0A6A0AZS5</accession>
<feature type="domain" description="AMP-dependent synthetase/ligase" evidence="2">
    <location>
        <begin position="17"/>
        <end position="348"/>
    </location>
</feature>
<gene>
    <name evidence="3" type="ORF">SCWH03_41830</name>
</gene>
<dbReference type="InterPro" id="IPR020845">
    <property type="entry name" value="AMP-binding_CS"/>
</dbReference>
<reference evidence="3 4" key="1">
    <citation type="submission" date="2020-02" db="EMBL/GenBank/DDBJ databases">
        <title>Whole Genome Shotgun Sequence of Streptomyces sp. strain CWH03.</title>
        <authorList>
            <person name="Dohra H."/>
            <person name="Kodani S."/>
            <person name="Yamamura H."/>
        </authorList>
    </citation>
    <scope>NUCLEOTIDE SEQUENCE [LARGE SCALE GENOMIC DNA]</scope>
    <source>
        <strain evidence="3 4">CWH03</strain>
    </source>
</reference>
<dbReference type="CDD" id="cd05930">
    <property type="entry name" value="A_NRPS"/>
    <property type="match status" value="1"/>
</dbReference>
<organism evidence="3 4">
    <name type="scientific">Streptomyces pacificus</name>
    <dbReference type="NCBI Taxonomy" id="2705029"/>
    <lineage>
        <taxon>Bacteria</taxon>
        <taxon>Bacillati</taxon>
        <taxon>Actinomycetota</taxon>
        <taxon>Actinomycetes</taxon>
        <taxon>Kitasatosporales</taxon>
        <taxon>Streptomycetaceae</taxon>
        <taxon>Streptomyces</taxon>
    </lineage>
</organism>
<dbReference type="Gene3D" id="3.30.300.30">
    <property type="match status" value="1"/>
</dbReference>
<dbReference type="InterPro" id="IPR045851">
    <property type="entry name" value="AMP-bd_C_sf"/>
</dbReference>
<dbReference type="Gene3D" id="3.40.50.12780">
    <property type="entry name" value="N-terminal domain of ligase-like"/>
    <property type="match status" value="1"/>
</dbReference>
<evidence type="ECO:0000259" key="2">
    <source>
        <dbReference type="Pfam" id="PF00501"/>
    </source>
</evidence>
<dbReference type="AlphaFoldDB" id="A0A6A0AZS5"/>
<name>A0A6A0AZS5_9ACTN</name>
<dbReference type="PANTHER" id="PTHR45527">
    <property type="entry name" value="NONRIBOSOMAL PEPTIDE SYNTHETASE"/>
    <property type="match status" value="1"/>
</dbReference>
<protein>
    <submittedName>
        <fullName evidence="3">Amino acid adenylation domain-containing protein</fullName>
    </submittedName>
</protein>
<dbReference type="PROSITE" id="PS00455">
    <property type="entry name" value="AMP_BINDING"/>
    <property type="match status" value="1"/>
</dbReference>
<dbReference type="GO" id="GO:0005737">
    <property type="term" value="C:cytoplasm"/>
    <property type="evidence" value="ECO:0007669"/>
    <property type="project" value="TreeGrafter"/>
</dbReference>
<evidence type="ECO:0000256" key="1">
    <source>
        <dbReference type="SAM" id="MobiDB-lite"/>
    </source>
</evidence>
<dbReference type="PANTHER" id="PTHR45527:SF1">
    <property type="entry name" value="FATTY ACID SYNTHASE"/>
    <property type="match status" value="1"/>
</dbReference>
<sequence>MRAPDERTPSALERFLHHARADPSAIAVQDDASAPLTYGALLDAARQTARRLADDGARRGSRVAVECSYGARYLVPLLGCWLLGSVPVPVDPASPADRRRHQVRQARCGTAVTGPGTDGAVAGAVADVVSAHGGGGCGEPEEPAAYILFTSGSTGRPKGVEVEHPALLNMLEHFVRALGFGPGDRMLAHSSTVFDMSVPEMLIPLVSGGTVAVAPPRSVRNPELFADWLRSHPVDAAWATPSQLRLLLPFLRGDRVFGTLISGGEALPAELAGALRKVCGALWNAYGPTEVTVVGLCAEVEPPYRDPLPIGVPLTGLRAHVLDERQRPVPPGTAGELCLSGTGVARGYTGSPELTARSFVTGPDGERMYRTGDLVTRGTDGLHYFRGRGDDQVKIRGHRVELGDVEAAARRLPSVGQAVAVVSDLLSGRPDLFLAVVPPPGEAPPDPADLRRQLYGLLPAFMRPRQVLPFGALPRDSAGKTSRRAVGDLVEERLRGD</sequence>
<feature type="region of interest" description="Disordered" evidence="1">
    <location>
        <begin position="473"/>
        <end position="497"/>
    </location>
</feature>
<dbReference type="RefSeq" id="WP_173265660.1">
    <property type="nucleotide sequence ID" value="NZ_BLLG01000013.1"/>
</dbReference>